<feature type="transmembrane region" description="Helical" evidence="1">
    <location>
        <begin position="126"/>
        <end position="147"/>
    </location>
</feature>
<evidence type="ECO:0000313" key="2">
    <source>
        <dbReference type="EMBL" id="NBG87335.1"/>
    </source>
</evidence>
<protein>
    <submittedName>
        <fullName evidence="2">Transporter</fullName>
    </submittedName>
</protein>
<keyword evidence="1" id="KW-0812">Transmembrane</keyword>
<accession>A0AA43XK23</accession>
<reference evidence="2 3" key="1">
    <citation type="submission" date="2019-04" db="EMBL/GenBank/DDBJ databases">
        <title>Isachenkonia alkalipeptolytica gen. nov. sp. nov. a new anaerobic, alkiliphilic organothrophic bacterium capable to reduce synthesized ferrihydrite isolated from a soda lake.</title>
        <authorList>
            <person name="Toshchakov S.V."/>
            <person name="Zavarzina D.G."/>
            <person name="Zhilina T.N."/>
            <person name="Kostrikina N.A."/>
            <person name="Kublanov I.V."/>
        </authorList>
    </citation>
    <scope>NUCLEOTIDE SEQUENCE [LARGE SCALE GENOMIC DNA]</scope>
    <source>
        <strain evidence="2 3">Z-1701</strain>
    </source>
</reference>
<dbReference type="RefSeq" id="WP_160718644.1">
    <property type="nucleotide sequence ID" value="NZ_SUMG01000002.1"/>
</dbReference>
<feature type="transmembrane region" description="Helical" evidence="1">
    <location>
        <begin position="159"/>
        <end position="183"/>
    </location>
</feature>
<organism evidence="2 3">
    <name type="scientific">Isachenkonia alkalipeptolytica</name>
    <dbReference type="NCBI Taxonomy" id="2565777"/>
    <lineage>
        <taxon>Bacteria</taxon>
        <taxon>Bacillati</taxon>
        <taxon>Bacillota</taxon>
        <taxon>Clostridia</taxon>
        <taxon>Eubacteriales</taxon>
        <taxon>Clostridiaceae</taxon>
        <taxon>Isachenkonia</taxon>
    </lineage>
</organism>
<name>A0AA43XK23_9CLOT</name>
<dbReference type="Proteomes" id="UP000449710">
    <property type="component" value="Unassembled WGS sequence"/>
</dbReference>
<feature type="transmembrane region" description="Helical" evidence="1">
    <location>
        <begin position="195"/>
        <end position="218"/>
    </location>
</feature>
<dbReference type="EMBL" id="SUMG01000002">
    <property type="protein sequence ID" value="NBG87335.1"/>
    <property type="molecule type" value="Genomic_DNA"/>
</dbReference>
<keyword evidence="1" id="KW-1133">Transmembrane helix</keyword>
<proteinExistence type="predicted"/>
<feature type="transmembrane region" description="Helical" evidence="1">
    <location>
        <begin position="50"/>
        <end position="65"/>
    </location>
</feature>
<comment type="caution">
    <text evidence="2">The sequence shown here is derived from an EMBL/GenBank/DDBJ whole genome shotgun (WGS) entry which is preliminary data.</text>
</comment>
<keyword evidence="3" id="KW-1185">Reference proteome</keyword>
<dbReference type="Pfam" id="PF04143">
    <property type="entry name" value="Sulf_transp"/>
    <property type="match status" value="1"/>
</dbReference>
<evidence type="ECO:0000256" key="1">
    <source>
        <dbReference type="SAM" id="Phobius"/>
    </source>
</evidence>
<feature type="transmembrane region" description="Helical" evidence="1">
    <location>
        <begin position="86"/>
        <end position="106"/>
    </location>
</feature>
<evidence type="ECO:0000313" key="3">
    <source>
        <dbReference type="Proteomes" id="UP000449710"/>
    </source>
</evidence>
<keyword evidence="1" id="KW-0472">Membrane</keyword>
<gene>
    <name evidence="2" type="ORF">ISALK_02355</name>
</gene>
<sequence>MTSERIEALKKRRQQEMKRVQRNNQKPYAWILFLIILGTGTVLFLRESSYMWVFPVGIFLGFTLERSRFCFAASIRNPLTIGTTKLLQAVILALMISTIGFFVLQIQSIDTSSFQLNEVPGNLRPVGWHTVIGGILFGIGMVIAGGCASGTLMRIGEGFTLQIIVLIAFIGGSVLAGIFHYSFWYSTLIEDAEIIYLPDIFGFIPALLLQLAVLGILYMGARNFSKKKEASDL</sequence>
<feature type="transmembrane region" description="Helical" evidence="1">
    <location>
        <begin position="27"/>
        <end position="44"/>
    </location>
</feature>
<dbReference type="InterPro" id="IPR007272">
    <property type="entry name" value="Sulf_transp_TsuA/YedE"/>
</dbReference>
<dbReference type="AlphaFoldDB" id="A0AA43XK23"/>